<dbReference type="Proteomes" id="UP001634394">
    <property type="component" value="Unassembled WGS sequence"/>
</dbReference>
<evidence type="ECO:0000259" key="1">
    <source>
        <dbReference type="Pfam" id="PF02010"/>
    </source>
</evidence>
<gene>
    <name evidence="2" type="ORF">ACJMK2_035512</name>
</gene>
<dbReference type="EMBL" id="JBJQND010000005">
    <property type="protein sequence ID" value="KAL3877868.1"/>
    <property type="molecule type" value="Genomic_DNA"/>
</dbReference>
<sequence length="245" mass="27268">MQVASLVATTSICKNGTALYEWNIYMNNEETQEYHPPFALPNKSVLIFPAQSVAPHVQPYKVVLNVSFSPGIWLRDYIYVEFRLPSLVAKIEGGLTNIVPYHSEKTFTVNATSSHDSVTNTTGITNSSLNYSWKCYFLVNATDEAVLAYLTRIVSSSTLISNDAEDISLNETDFPGVKTKCSITDRTAGNKSITFINTFISENFWTLFVFKIARNVAYNITRNRISMAVKTVKAVPGEVVPIAIK</sequence>
<accession>A0ABD3WYP4</accession>
<comment type="caution">
    <text evidence="2">The sequence shown here is derived from an EMBL/GenBank/DDBJ whole genome shotgun (WGS) entry which is preliminary data.</text>
</comment>
<feature type="domain" description="PKD/REJ-like" evidence="1">
    <location>
        <begin position="13"/>
        <end position="244"/>
    </location>
</feature>
<dbReference type="AlphaFoldDB" id="A0ABD3WYP4"/>
<organism evidence="2 3">
    <name type="scientific">Sinanodonta woodiana</name>
    <name type="common">Chinese pond mussel</name>
    <name type="synonym">Anodonta woodiana</name>
    <dbReference type="NCBI Taxonomy" id="1069815"/>
    <lineage>
        <taxon>Eukaryota</taxon>
        <taxon>Metazoa</taxon>
        <taxon>Spiralia</taxon>
        <taxon>Lophotrochozoa</taxon>
        <taxon>Mollusca</taxon>
        <taxon>Bivalvia</taxon>
        <taxon>Autobranchia</taxon>
        <taxon>Heteroconchia</taxon>
        <taxon>Palaeoheterodonta</taxon>
        <taxon>Unionida</taxon>
        <taxon>Unionoidea</taxon>
        <taxon>Unionidae</taxon>
        <taxon>Unioninae</taxon>
        <taxon>Sinanodonta</taxon>
    </lineage>
</organism>
<dbReference type="InterPro" id="IPR002859">
    <property type="entry name" value="PKD/REJ-like"/>
</dbReference>
<dbReference type="Pfam" id="PF02010">
    <property type="entry name" value="REJ"/>
    <property type="match status" value="1"/>
</dbReference>
<evidence type="ECO:0000313" key="2">
    <source>
        <dbReference type="EMBL" id="KAL3877868.1"/>
    </source>
</evidence>
<evidence type="ECO:0000313" key="3">
    <source>
        <dbReference type="Proteomes" id="UP001634394"/>
    </source>
</evidence>
<proteinExistence type="predicted"/>
<protein>
    <recommendedName>
        <fullName evidence="1">PKD/REJ-like domain-containing protein</fullName>
    </recommendedName>
</protein>
<keyword evidence="3" id="KW-1185">Reference proteome</keyword>
<name>A0ABD3WYP4_SINWO</name>
<reference evidence="2 3" key="1">
    <citation type="submission" date="2024-11" db="EMBL/GenBank/DDBJ databases">
        <title>Chromosome-level genome assembly of the freshwater bivalve Anodonta woodiana.</title>
        <authorList>
            <person name="Chen X."/>
        </authorList>
    </citation>
    <scope>NUCLEOTIDE SEQUENCE [LARGE SCALE GENOMIC DNA]</scope>
    <source>
        <strain evidence="2">MN2024</strain>
        <tissue evidence="2">Gills</tissue>
    </source>
</reference>